<sequence>MKDKIKPGLCPVDCDGVPICPPPSEIDIIRVTKVFQECMHTQVEIVDVYDNSAAPLPNTADVSEIKCQRSRIVDVDCEKVGGKRVRVSFKLRVRARYRDDNGDAQVVNYLTDTISKTFRVSRADERDLDAFCHIFPECLDCFIAERDPCTQNITKITCCIGVLILIKLEAEVQLMVPCYGFPPQPPECDQIIGECPTEYVPTWPPYPVQTGAFNQDNDNDNDNGNLGCYK</sequence>
<dbReference type="OrthoDB" id="1951178at2"/>
<name>A0A1W1VHE8_DESTI</name>
<accession>A0A1W1VHE8</accession>
<reference evidence="1 2" key="1">
    <citation type="submission" date="2017-04" db="EMBL/GenBank/DDBJ databases">
        <authorList>
            <person name="Afonso C.L."/>
            <person name="Miller P.J."/>
            <person name="Scott M.A."/>
            <person name="Spackman E."/>
            <person name="Goraichik I."/>
            <person name="Dimitrov K.M."/>
            <person name="Suarez D.L."/>
            <person name="Swayne D.E."/>
        </authorList>
    </citation>
    <scope>NUCLEOTIDE SEQUENCE [LARGE SCALE GENOMIC DNA]</scope>
    <source>
        <strain evidence="1 2">DSM 11270</strain>
    </source>
</reference>
<dbReference type="RefSeq" id="WP_084053681.1">
    <property type="nucleotide sequence ID" value="NZ_FWWT01000021.1"/>
</dbReference>
<evidence type="ECO:0000313" key="2">
    <source>
        <dbReference type="Proteomes" id="UP000192731"/>
    </source>
</evidence>
<gene>
    <name evidence="1" type="ORF">SAMN00017405_2081</name>
</gene>
<evidence type="ECO:0008006" key="3">
    <source>
        <dbReference type="Google" id="ProtNLM"/>
    </source>
</evidence>
<dbReference type="EMBL" id="FWWT01000021">
    <property type="protein sequence ID" value="SMB92673.1"/>
    <property type="molecule type" value="Genomic_DNA"/>
</dbReference>
<keyword evidence="2" id="KW-1185">Reference proteome</keyword>
<protein>
    <recommendedName>
        <fullName evidence="3">SipL SPOCS domain-containing protein</fullName>
    </recommendedName>
</protein>
<evidence type="ECO:0000313" key="1">
    <source>
        <dbReference type="EMBL" id="SMB92673.1"/>
    </source>
</evidence>
<proteinExistence type="predicted"/>
<organism evidence="1 2">
    <name type="scientific">Desulfonispora thiosulfatigenes DSM 11270</name>
    <dbReference type="NCBI Taxonomy" id="656914"/>
    <lineage>
        <taxon>Bacteria</taxon>
        <taxon>Bacillati</taxon>
        <taxon>Bacillota</taxon>
        <taxon>Clostridia</taxon>
        <taxon>Eubacteriales</taxon>
        <taxon>Peptococcaceae</taxon>
        <taxon>Desulfonispora</taxon>
    </lineage>
</organism>
<dbReference type="AlphaFoldDB" id="A0A1W1VHE8"/>
<dbReference type="Proteomes" id="UP000192731">
    <property type="component" value="Unassembled WGS sequence"/>
</dbReference>